<dbReference type="OrthoDB" id="31298at2157"/>
<reference evidence="7 9" key="1">
    <citation type="submission" date="2011-10" db="EMBL/GenBank/DDBJ databases">
        <title>Metabolic and evolutionary patterns in the extreme acidophile Ferroplasma acidiphilum.</title>
        <authorList>
            <person name="Golyshina O.V."/>
            <person name="Kozyavkin S.A."/>
            <person name="Tatusov R.L."/>
            <person name="Slesarev A.I."/>
            <person name="Golyshin P.N."/>
        </authorList>
    </citation>
    <scope>NUCLEOTIDE SEQUENCE [LARGE SCALE GENOMIC DNA]</scope>
    <source>
        <strain evidence="7">Berkeley</strain>
        <strain evidence="9">Y</strain>
    </source>
</reference>
<dbReference type="PANTHER" id="PTHR43582:SF2">
    <property type="entry name" value="LINEARMYCIN RESISTANCE ATP-BINDING PROTEIN LNRL"/>
    <property type="match status" value="1"/>
</dbReference>
<evidence type="ECO:0000256" key="4">
    <source>
        <dbReference type="ARBA" id="ARBA00022840"/>
    </source>
</evidence>
<gene>
    <name evidence="7" type="ORF">FAD_1800</name>
    <name evidence="8" type="ORF">HLB00_07595</name>
</gene>
<dbReference type="SMART" id="SM00382">
    <property type="entry name" value="AAA"/>
    <property type="match status" value="1"/>
</dbReference>
<proteinExistence type="inferred from homology"/>
<sequence length="327" mass="36498">MDYSIEIDKLTKIFNGKVTAVDNVSLKIGSGQIYGLLGQNGAGKSTLIKMLTGSLTPTSGTAKIAGLDLTKDSMKIRKITGVVPQDLTTDGDLSGRENLKLIADLYGIPKKEALERIDVLLHMVDLYDVRDRHAENYSGGMRKRLELACGLMNTPEVLFLDEPTLGLDVTTRENLWKYIRSVQKEFHITIILTSHYLDEVDALANELSIIDHGKIIISGTSDELKKSLKGDIITLKVKNDDEYSKLEKFPESLEIKRMETGDVRMKVNNSDEVLPKLMKFLGENEISPEAISIRKPSLDEVFIEYTGRNINSEAGNTDYAKLMMGRR</sequence>
<evidence type="ECO:0000256" key="3">
    <source>
        <dbReference type="ARBA" id="ARBA00022741"/>
    </source>
</evidence>
<dbReference type="InterPro" id="IPR027417">
    <property type="entry name" value="P-loop_NTPase"/>
</dbReference>
<dbReference type="SUPFAM" id="SSF52540">
    <property type="entry name" value="P-loop containing nucleoside triphosphate hydrolases"/>
    <property type="match status" value="1"/>
</dbReference>
<dbReference type="PROSITE" id="PS50893">
    <property type="entry name" value="ABC_TRANSPORTER_2"/>
    <property type="match status" value="1"/>
</dbReference>
<keyword evidence="4 8" id="KW-0067">ATP-binding</keyword>
<dbReference type="GeneID" id="16025079"/>
<dbReference type="AlphaFoldDB" id="A0A1V0N6C5"/>
<evidence type="ECO:0000313" key="7">
    <source>
        <dbReference type="EMBL" id="ARD85639.1"/>
    </source>
</evidence>
<evidence type="ECO:0000259" key="6">
    <source>
        <dbReference type="PROSITE" id="PS50893"/>
    </source>
</evidence>
<dbReference type="NCBIfam" id="TIGR01188">
    <property type="entry name" value="drrA"/>
    <property type="match status" value="1"/>
</dbReference>
<evidence type="ECO:0000313" key="9">
    <source>
        <dbReference type="Proteomes" id="UP000192050"/>
    </source>
</evidence>
<organism evidence="7 9">
    <name type="scientific">Ferroplasma acidiphilum</name>
    <dbReference type="NCBI Taxonomy" id="74969"/>
    <lineage>
        <taxon>Archaea</taxon>
        <taxon>Methanobacteriati</taxon>
        <taxon>Thermoplasmatota</taxon>
        <taxon>Thermoplasmata</taxon>
        <taxon>Thermoplasmatales</taxon>
        <taxon>Ferroplasmaceae</taxon>
        <taxon>Ferroplasma</taxon>
    </lineage>
</organism>
<dbReference type="PANTHER" id="PTHR43582">
    <property type="entry name" value="LINEARMYCIN RESISTANCE ATP-BINDING PROTEIN LNRL"/>
    <property type="match status" value="1"/>
</dbReference>
<dbReference type="Gene3D" id="3.40.50.300">
    <property type="entry name" value="P-loop containing nucleotide triphosphate hydrolases"/>
    <property type="match status" value="1"/>
</dbReference>
<dbReference type="EMBL" id="JABGBP010000280">
    <property type="protein sequence ID" value="NOL60691.1"/>
    <property type="molecule type" value="Genomic_DNA"/>
</dbReference>
<dbReference type="InterPro" id="IPR005894">
    <property type="entry name" value="DrrA"/>
</dbReference>
<protein>
    <submittedName>
        <fullName evidence="7">ABC transporter related protein</fullName>
    </submittedName>
    <submittedName>
        <fullName evidence="8">Daunorubicin resistance protein DrrA family ABC transporter ATP-binding protein</fullName>
    </submittedName>
</protein>
<dbReference type="GO" id="GO:0005524">
    <property type="term" value="F:ATP binding"/>
    <property type="evidence" value="ECO:0007669"/>
    <property type="project" value="UniProtKB-KW"/>
</dbReference>
<reference evidence="8 10" key="2">
    <citation type="submission" date="2020-05" db="EMBL/GenBank/DDBJ databases">
        <authorList>
            <person name="Zhang R."/>
        </authorList>
    </citation>
    <scope>NUCLEOTIDE SEQUENCE [LARGE SCALE GENOMIC DNA]</scope>
    <source>
        <strain evidence="8 10">DSM 28986</strain>
    </source>
</reference>
<dbReference type="InterPro" id="IPR025302">
    <property type="entry name" value="DrrA1/2-like_C"/>
</dbReference>
<dbReference type="KEGG" id="fai:FAD_1800"/>
<dbReference type="STRING" id="74969.FAD_1800"/>
<dbReference type="InterPro" id="IPR003593">
    <property type="entry name" value="AAA+_ATPase"/>
</dbReference>
<dbReference type="GeneID" id="31677290"/>
<dbReference type="PROSITE" id="PS00211">
    <property type="entry name" value="ABC_TRANSPORTER_1"/>
    <property type="match status" value="1"/>
</dbReference>
<dbReference type="Proteomes" id="UP000192050">
    <property type="component" value="Chromosome"/>
</dbReference>
<keyword evidence="9" id="KW-1185">Reference proteome</keyword>
<keyword evidence="3" id="KW-0547">Nucleotide-binding</keyword>
<name>A0A1V0N6C5_9ARCH</name>
<dbReference type="GO" id="GO:0043215">
    <property type="term" value="P:daunorubicin transport"/>
    <property type="evidence" value="ECO:0007669"/>
    <property type="project" value="InterPro"/>
</dbReference>
<dbReference type="Pfam" id="PF13732">
    <property type="entry name" value="DrrA1-3_C"/>
    <property type="match status" value="1"/>
</dbReference>
<dbReference type="Proteomes" id="UP000546917">
    <property type="component" value="Unassembled WGS sequence"/>
</dbReference>
<dbReference type="Pfam" id="PF00005">
    <property type="entry name" value="ABC_tran"/>
    <property type="match status" value="1"/>
</dbReference>
<dbReference type="InterPro" id="IPR006073">
    <property type="entry name" value="GTP-bd"/>
</dbReference>
<accession>A0A1V0N6C5</accession>
<comment type="subcellular location">
    <subcellularLocation>
        <location evidence="1">Cell membrane</location>
        <topology evidence="1">Peripheral membrane protein</topology>
        <orientation evidence="1">Cytoplasmic side</orientation>
    </subcellularLocation>
</comment>
<evidence type="ECO:0000256" key="1">
    <source>
        <dbReference type="ARBA" id="ARBA00004413"/>
    </source>
</evidence>
<evidence type="ECO:0000313" key="10">
    <source>
        <dbReference type="Proteomes" id="UP000546917"/>
    </source>
</evidence>
<evidence type="ECO:0000313" key="8">
    <source>
        <dbReference type="EMBL" id="NOL60691.1"/>
    </source>
</evidence>
<dbReference type="PRINTS" id="PR00326">
    <property type="entry name" value="GTP1OBG"/>
</dbReference>
<dbReference type="GO" id="GO:0005886">
    <property type="term" value="C:plasma membrane"/>
    <property type="evidence" value="ECO:0007669"/>
    <property type="project" value="UniProtKB-SubCell"/>
</dbReference>
<evidence type="ECO:0000256" key="2">
    <source>
        <dbReference type="ARBA" id="ARBA00022448"/>
    </source>
</evidence>
<dbReference type="EMBL" id="CP015363">
    <property type="protein sequence ID" value="ARD85639.1"/>
    <property type="molecule type" value="Genomic_DNA"/>
</dbReference>
<comment type="similarity">
    <text evidence="5">Belongs to the ABC transporter superfamily. Drug exporter-1 (DrugE1) (TC 3.A.1.105) family.</text>
</comment>
<dbReference type="InterPro" id="IPR003439">
    <property type="entry name" value="ABC_transporter-like_ATP-bd"/>
</dbReference>
<evidence type="ECO:0000256" key="5">
    <source>
        <dbReference type="ARBA" id="ARBA00049985"/>
    </source>
</evidence>
<dbReference type="GO" id="GO:0005525">
    <property type="term" value="F:GTP binding"/>
    <property type="evidence" value="ECO:0007669"/>
    <property type="project" value="InterPro"/>
</dbReference>
<keyword evidence="2" id="KW-0813">Transport</keyword>
<dbReference type="GO" id="GO:1900753">
    <property type="term" value="P:doxorubicin transport"/>
    <property type="evidence" value="ECO:0007669"/>
    <property type="project" value="InterPro"/>
</dbReference>
<dbReference type="RefSeq" id="WP_009886948.1">
    <property type="nucleotide sequence ID" value="NZ_CP015363.1"/>
</dbReference>
<feature type="domain" description="ABC transporter" evidence="6">
    <location>
        <begin position="5"/>
        <end position="237"/>
    </location>
</feature>
<dbReference type="GO" id="GO:0016887">
    <property type="term" value="F:ATP hydrolysis activity"/>
    <property type="evidence" value="ECO:0007669"/>
    <property type="project" value="InterPro"/>
</dbReference>
<dbReference type="InterPro" id="IPR017871">
    <property type="entry name" value="ABC_transporter-like_CS"/>
</dbReference>